<organism evidence="1 2">
    <name type="scientific">Adineta ricciae</name>
    <name type="common">Rotifer</name>
    <dbReference type="NCBI Taxonomy" id="249248"/>
    <lineage>
        <taxon>Eukaryota</taxon>
        <taxon>Metazoa</taxon>
        <taxon>Spiralia</taxon>
        <taxon>Gnathifera</taxon>
        <taxon>Rotifera</taxon>
        <taxon>Eurotatoria</taxon>
        <taxon>Bdelloidea</taxon>
        <taxon>Adinetida</taxon>
        <taxon>Adinetidae</taxon>
        <taxon>Adineta</taxon>
    </lineage>
</organism>
<name>A0A814WK32_ADIRI</name>
<comment type="caution">
    <text evidence="1">The sequence shown here is derived from an EMBL/GenBank/DDBJ whole genome shotgun (WGS) entry which is preliminary data.</text>
</comment>
<dbReference type="OrthoDB" id="10056009at2759"/>
<proteinExistence type="predicted"/>
<evidence type="ECO:0000313" key="1">
    <source>
        <dbReference type="EMBL" id="CAF1202688.1"/>
    </source>
</evidence>
<accession>A0A814WK32</accession>
<evidence type="ECO:0000313" key="2">
    <source>
        <dbReference type="Proteomes" id="UP000663852"/>
    </source>
</evidence>
<protein>
    <submittedName>
        <fullName evidence="1">Uncharacterized protein</fullName>
    </submittedName>
</protein>
<gene>
    <name evidence="1" type="ORF">EDS130_LOCUS25459</name>
</gene>
<dbReference type="Proteomes" id="UP000663852">
    <property type="component" value="Unassembled WGS sequence"/>
</dbReference>
<sequence length="112" mass="13775">MSRVNKFRYLQLALDLHRNKYEHPRDQLIILVHWTFISRKFQMDQASRFDQTISWTKNEDNSIDIDYFNEDLIIHTHMSFNHEKFFIQMKTDQYGQIQLEKPINDYINENYG</sequence>
<reference evidence="1" key="1">
    <citation type="submission" date="2021-02" db="EMBL/GenBank/DDBJ databases">
        <authorList>
            <person name="Nowell W R."/>
        </authorList>
    </citation>
    <scope>NUCLEOTIDE SEQUENCE</scope>
</reference>
<dbReference type="EMBL" id="CAJNOJ010000149">
    <property type="protein sequence ID" value="CAF1202688.1"/>
    <property type="molecule type" value="Genomic_DNA"/>
</dbReference>
<dbReference type="AlphaFoldDB" id="A0A814WK32"/>